<organism evidence="1">
    <name type="scientific">marine sediment metagenome</name>
    <dbReference type="NCBI Taxonomy" id="412755"/>
    <lineage>
        <taxon>unclassified sequences</taxon>
        <taxon>metagenomes</taxon>
        <taxon>ecological metagenomes</taxon>
    </lineage>
</organism>
<protein>
    <submittedName>
        <fullName evidence="1">Uncharacterized protein</fullName>
    </submittedName>
</protein>
<sequence>YYIDGKVVVHDVALDQAKGIQDFYLKMSKHVYLRKKSSILQRLVEKMTYYLLQSGLSEQELFMLTDFGLLGRFEVSDHPDIQFFYDQFKKGIFPKLAIELKYEDAAGVDLENKPMKFVGLETAVCDALVNNKELQNPESVEKLEHILEEMIGVPERTIMIIPPFSTDRFLPHDIYVYRGPGRLDTLSNMYPNHFRAMQEYGRSHVGVRIAASAAYRRAVYEHADDITEYIIKHYV</sequence>
<comment type="caution">
    <text evidence="1">The sequence shown here is derived from an EMBL/GenBank/DDBJ whole genome shotgun (WGS) entry which is preliminary data.</text>
</comment>
<dbReference type="AlphaFoldDB" id="A0A0F9ADN9"/>
<proteinExistence type="predicted"/>
<evidence type="ECO:0000313" key="1">
    <source>
        <dbReference type="EMBL" id="KKK70346.1"/>
    </source>
</evidence>
<reference evidence="1" key="1">
    <citation type="journal article" date="2015" name="Nature">
        <title>Complex archaea that bridge the gap between prokaryotes and eukaryotes.</title>
        <authorList>
            <person name="Spang A."/>
            <person name="Saw J.H."/>
            <person name="Jorgensen S.L."/>
            <person name="Zaremba-Niedzwiedzka K."/>
            <person name="Martijn J."/>
            <person name="Lind A.E."/>
            <person name="van Eijk R."/>
            <person name="Schleper C."/>
            <person name="Guy L."/>
            <person name="Ettema T.J."/>
        </authorList>
    </citation>
    <scope>NUCLEOTIDE SEQUENCE</scope>
</reference>
<gene>
    <name evidence="1" type="ORF">LCGC14_2924910</name>
</gene>
<accession>A0A0F9ADN9</accession>
<feature type="non-terminal residue" evidence="1">
    <location>
        <position position="1"/>
    </location>
</feature>
<dbReference type="EMBL" id="LAZR01058233">
    <property type="protein sequence ID" value="KKK70346.1"/>
    <property type="molecule type" value="Genomic_DNA"/>
</dbReference>
<name>A0A0F9ADN9_9ZZZZ</name>